<sequence length="182" mass="19072">MAPAAMLAALSAGRWVARAATGAVAGALFLLAPVGGGELPLPNAHAVALRPPHAARPDPAWPGQHGSAVPPGPEVPSEPPGAGATTRALQIASHDRAITRPPPARPRGDGARSTPEQRLMRQAIATLATGRTVDARRLLERHQRDFPQGAYAGDREELLRRLRADADRGGNQPVARVPPRSR</sequence>
<feature type="compositionally biased region" description="Pro residues" evidence="1">
    <location>
        <begin position="70"/>
        <end position="79"/>
    </location>
</feature>
<evidence type="ECO:0000313" key="3">
    <source>
        <dbReference type="Proteomes" id="UP000075260"/>
    </source>
</evidence>
<feature type="region of interest" description="Disordered" evidence="1">
    <location>
        <begin position="52"/>
        <end position="117"/>
    </location>
</feature>
<feature type="region of interest" description="Disordered" evidence="1">
    <location>
        <begin position="162"/>
        <end position="182"/>
    </location>
</feature>
<dbReference type="AlphaFoldDB" id="A0A150QB23"/>
<dbReference type="Proteomes" id="UP000075260">
    <property type="component" value="Unassembled WGS sequence"/>
</dbReference>
<comment type="caution">
    <text evidence="2">The sequence shown here is derived from an EMBL/GenBank/DDBJ whole genome shotgun (WGS) entry which is preliminary data.</text>
</comment>
<evidence type="ECO:0000313" key="2">
    <source>
        <dbReference type="EMBL" id="KYF65171.1"/>
    </source>
</evidence>
<gene>
    <name evidence="2" type="ORF">BE15_33930</name>
</gene>
<protein>
    <submittedName>
        <fullName evidence="2">Uncharacterized protein</fullName>
    </submittedName>
</protein>
<accession>A0A150QB23</accession>
<evidence type="ECO:0000256" key="1">
    <source>
        <dbReference type="SAM" id="MobiDB-lite"/>
    </source>
</evidence>
<name>A0A150QB23_SORCE</name>
<reference evidence="2 3" key="1">
    <citation type="submission" date="2014-02" db="EMBL/GenBank/DDBJ databases">
        <title>The small core and large imbalanced accessory genome model reveals a collaborative survival strategy of Sorangium cellulosum strains in nature.</title>
        <authorList>
            <person name="Han K."/>
            <person name="Peng R."/>
            <person name="Blom J."/>
            <person name="Li Y.-Z."/>
        </authorList>
    </citation>
    <scope>NUCLEOTIDE SEQUENCE [LARGE SCALE GENOMIC DNA]</scope>
    <source>
        <strain evidence="2 3">So0008-312</strain>
    </source>
</reference>
<dbReference type="EMBL" id="JEMA01000852">
    <property type="protein sequence ID" value="KYF65171.1"/>
    <property type="molecule type" value="Genomic_DNA"/>
</dbReference>
<organism evidence="2 3">
    <name type="scientific">Sorangium cellulosum</name>
    <name type="common">Polyangium cellulosum</name>
    <dbReference type="NCBI Taxonomy" id="56"/>
    <lineage>
        <taxon>Bacteria</taxon>
        <taxon>Pseudomonadati</taxon>
        <taxon>Myxococcota</taxon>
        <taxon>Polyangia</taxon>
        <taxon>Polyangiales</taxon>
        <taxon>Polyangiaceae</taxon>
        <taxon>Sorangium</taxon>
    </lineage>
</organism>
<proteinExistence type="predicted"/>